<dbReference type="Pfam" id="PF00069">
    <property type="entry name" value="Pkinase"/>
    <property type="match status" value="1"/>
</dbReference>
<keyword evidence="6 19" id="KW-0732">Signal</keyword>
<dbReference type="InterPro" id="IPR000719">
    <property type="entry name" value="Prot_kinase_dom"/>
</dbReference>
<dbReference type="SMART" id="SM00220">
    <property type="entry name" value="S_TKc"/>
    <property type="match status" value="1"/>
</dbReference>
<evidence type="ECO:0000256" key="2">
    <source>
        <dbReference type="ARBA" id="ARBA00012513"/>
    </source>
</evidence>
<evidence type="ECO:0000256" key="15">
    <source>
        <dbReference type="ARBA" id="ARBA00048679"/>
    </source>
</evidence>
<evidence type="ECO:0000256" key="9">
    <source>
        <dbReference type="ARBA" id="ARBA00022840"/>
    </source>
</evidence>
<dbReference type="Gene3D" id="1.10.510.10">
    <property type="entry name" value="Transferase(Phosphotransferase) domain 1"/>
    <property type="match status" value="1"/>
</dbReference>
<evidence type="ECO:0000256" key="3">
    <source>
        <dbReference type="ARBA" id="ARBA00022527"/>
    </source>
</evidence>
<dbReference type="GO" id="GO:0004674">
    <property type="term" value="F:protein serine/threonine kinase activity"/>
    <property type="evidence" value="ECO:0007669"/>
    <property type="project" value="UniProtKB-KW"/>
</dbReference>
<feature type="region of interest" description="Disordered" evidence="17">
    <location>
        <begin position="17"/>
        <end position="42"/>
    </location>
</feature>
<comment type="catalytic activity">
    <reaction evidence="15">
        <text>L-seryl-[protein] + ATP = O-phospho-L-seryl-[protein] + ADP + H(+)</text>
        <dbReference type="Rhea" id="RHEA:17989"/>
        <dbReference type="Rhea" id="RHEA-COMP:9863"/>
        <dbReference type="Rhea" id="RHEA-COMP:11604"/>
        <dbReference type="ChEBI" id="CHEBI:15378"/>
        <dbReference type="ChEBI" id="CHEBI:29999"/>
        <dbReference type="ChEBI" id="CHEBI:30616"/>
        <dbReference type="ChEBI" id="CHEBI:83421"/>
        <dbReference type="ChEBI" id="CHEBI:456216"/>
        <dbReference type="EC" id="2.7.11.1"/>
    </reaction>
</comment>
<comment type="subcellular location">
    <subcellularLocation>
        <location evidence="1">Membrane</location>
        <topology evidence="1">Single-pass type I membrane protein</topology>
    </subcellularLocation>
</comment>
<feature type="transmembrane region" description="Helical" evidence="18">
    <location>
        <begin position="553"/>
        <end position="573"/>
    </location>
</feature>
<evidence type="ECO:0000256" key="4">
    <source>
        <dbReference type="ARBA" id="ARBA00022679"/>
    </source>
</evidence>
<feature type="chain" id="PRO_5028438820" description="non-specific serine/threonine protein kinase" evidence="19">
    <location>
        <begin position="19"/>
        <end position="683"/>
    </location>
</feature>
<dbReference type="PANTHER" id="PTHR47989">
    <property type="entry name" value="OS01G0750732 PROTEIN"/>
    <property type="match status" value="1"/>
</dbReference>
<evidence type="ECO:0000256" key="8">
    <source>
        <dbReference type="ARBA" id="ARBA00022777"/>
    </source>
</evidence>
<dbReference type="PANTHER" id="PTHR47989:SF62">
    <property type="entry name" value="OS05G0423500 PROTEIN"/>
    <property type="match status" value="1"/>
</dbReference>
<evidence type="ECO:0000256" key="6">
    <source>
        <dbReference type="ARBA" id="ARBA00022729"/>
    </source>
</evidence>
<evidence type="ECO:0000256" key="17">
    <source>
        <dbReference type="SAM" id="MobiDB-lite"/>
    </source>
</evidence>
<dbReference type="FunFam" id="1.10.510.10:FF:000287">
    <property type="entry name" value="probable LRR receptor-like serine/threonine-protein kinase RKF3"/>
    <property type="match status" value="1"/>
</dbReference>
<keyword evidence="3" id="KW-0723">Serine/threonine-protein kinase</keyword>
<dbReference type="InterPro" id="IPR008271">
    <property type="entry name" value="Ser/Thr_kinase_AS"/>
</dbReference>
<feature type="compositionally biased region" description="Pro residues" evidence="17">
    <location>
        <begin position="21"/>
        <end position="33"/>
    </location>
</feature>
<dbReference type="FunFam" id="3.30.200.20:FF:000015">
    <property type="entry name" value="Somatic embryogenesis receptor kinase 1"/>
    <property type="match status" value="1"/>
</dbReference>
<keyword evidence="11 18" id="KW-0472">Membrane</keyword>
<dbReference type="EC" id="2.7.11.1" evidence="2"/>
<reference evidence="21" key="1">
    <citation type="submission" date="2020-07" db="EMBL/GenBank/DDBJ databases">
        <authorList>
            <person name="Lin J."/>
        </authorList>
    </citation>
    <scope>NUCLEOTIDE SEQUENCE</scope>
</reference>
<evidence type="ECO:0000259" key="20">
    <source>
        <dbReference type="PROSITE" id="PS50011"/>
    </source>
</evidence>
<keyword evidence="10 18" id="KW-1133">Transmembrane helix</keyword>
<dbReference type="PROSITE" id="PS50011">
    <property type="entry name" value="PROTEIN_KINASE_DOM"/>
    <property type="match status" value="1"/>
</dbReference>
<evidence type="ECO:0000313" key="21">
    <source>
        <dbReference type="EMBL" id="CAD1818205.1"/>
    </source>
</evidence>
<dbReference type="PROSITE" id="PS00108">
    <property type="entry name" value="PROTEIN_KINASE_ST"/>
    <property type="match status" value="1"/>
</dbReference>
<keyword evidence="12" id="KW-0675">Receptor</keyword>
<evidence type="ECO:0000256" key="7">
    <source>
        <dbReference type="ARBA" id="ARBA00022741"/>
    </source>
</evidence>
<evidence type="ECO:0000256" key="19">
    <source>
        <dbReference type="SAM" id="SignalP"/>
    </source>
</evidence>
<dbReference type="SUPFAM" id="SSF56112">
    <property type="entry name" value="Protein kinase-like (PK-like)"/>
    <property type="match status" value="1"/>
</dbReference>
<evidence type="ECO:0000256" key="13">
    <source>
        <dbReference type="ARBA" id="ARBA00023180"/>
    </source>
</evidence>
<evidence type="ECO:0000256" key="1">
    <source>
        <dbReference type="ARBA" id="ARBA00004479"/>
    </source>
</evidence>
<keyword evidence="5 18" id="KW-0812">Transmembrane</keyword>
<feature type="transmembrane region" description="Helical" evidence="18">
    <location>
        <begin position="266"/>
        <end position="292"/>
    </location>
</feature>
<gene>
    <name evidence="21" type="ORF">CB5_LOCUS1416</name>
</gene>
<dbReference type="InterPro" id="IPR043891">
    <property type="entry name" value="SPARK"/>
</dbReference>
<feature type="domain" description="Protein kinase" evidence="20">
    <location>
        <begin position="339"/>
        <end position="655"/>
    </location>
</feature>
<evidence type="ECO:0000256" key="16">
    <source>
        <dbReference type="PROSITE-ProRule" id="PRU10141"/>
    </source>
</evidence>
<protein>
    <recommendedName>
        <fullName evidence="2">non-specific serine/threonine protein kinase</fullName>
        <ecNumber evidence="2">2.7.11.1</ecNumber>
    </recommendedName>
</protein>
<keyword evidence="4" id="KW-0808">Transferase</keyword>
<evidence type="ECO:0000256" key="11">
    <source>
        <dbReference type="ARBA" id="ARBA00023136"/>
    </source>
</evidence>
<evidence type="ECO:0000256" key="12">
    <source>
        <dbReference type="ARBA" id="ARBA00023170"/>
    </source>
</evidence>
<feature type="signal peptide" evidence="19">
    <location>
        <begin position="1"/>
        <end position="18"/>
    </location>
</feature>
<dbReference type="EMBL" id="LR862138">
    <property type="protein sequence ID" value="CAD1818205.1"/>
    <property type="molecule type" value="Genomic_DNA"/>
</dbReference>
<keyword evidence="7 16" id="KW-0547">Nucleotide-binding</keyword>
<accession>A0A6V7NHY3</accession>
<dbReference type="AlphaFoldDB" id="A0A6V7NHY3"/>
<dbReference type="GO" id="GO:0016020">
    <property type="term" value="C:membrane"/>
    <property type="evidence" value="ECO:0007669"/>
    <property type="project" value="UniProtKB-SubCell"/>
</dbReference>
<feature type="transmembrane region" description="Helical" evidence="18">
    <location>
        <begin position="604"/>
        <end position="622"/>
    </location>
</feature>
<dbReference type="InterPro" id="IPR011009">
    <property type="entry name" value="Kinase-like_dom_sf"/>
</dbReference>
<dbReference type="InterPro" id="IPR017441">
    <property type="entry name" value="Protein_kinase_ATP_BS"/>
</dbReference>
<keyword evidence="13" id="KW-0325">Glycoprotein</keyword>
<keyword evidence="9 16" id="KW-0067">ATP-binding</keyword>
<feature type="binding site" evidence="16">
    <location>
        <position position="368"/>
    </location>
    <ligand>
        <name>ATP</name>
        <dbReference type="ChEBI" id="CHEBI:30616"/>
    </ligand>
</feature>
<evidence type="ECO:0000256" key="5">
    <source>
        <dbReference type="ARBA" id="ARBA00022692"/>
    </source>
</evidence>
<evidence type="ECO:0000256" key="18">
    <source>
        <dbReference type="SAM" id="Phobius"/>
    </source>
</evidence>
<dbReference type="CDD" id="cd14066">
    <property type="entry name" value="STKc_IRAK"/>
    <property type="match status" value="1"/>
</dbReference>
<dbReference type="PROSITE" id="PS00107">
    <property type="entry name" value="PROTEIN_KINASE_ATP"/>
    <property type="match status" value="1"/>
</dbReference>
<name>A0A6V7NHY3_ANACO</name>
<sequence>MALLLSFLLLLLFHPTSSSPSPAPAPAPGPAPGPTGTDSDASTTTTCPMDMSYVSTFPWDHSPCEPAASAHNLTACCQTLLSVFGIAFAERLHSTGLFNLPSAASSAACLSLFSFRLTSPPLSLSPSLIPSCFPSPLPFVASPDFCAGIVNTSGWSAALRSSDSATAAGEHLAAACGGDIASLMSCGTCYYAATEVSSVLTALDGNTSHATPCFYLTVLYAAGVVNARGPFYPTTANCTFGLALSSPSPSPNPNPNPNPSRSRSTAAVAAISAAAAALALALAAAALTLLLWRSRRRKKNSSCCKALANDPDPISPHPRPNTGSIAFDIRDLDKATDRFSPRNLIGRGGFGVVYRGALPDGSLVAVKKVLDPQLDDGSGCGVAGDDEFHNEVEIISNLRHRNLVPLRGYCIAHGDLFLVYDFMPNGSLDQHIFPSSSHPAPKTLTWPERRGIILDVAKGLAYLHYGVKPAIFHRDIKATNILLDREMRARVADFGLARRSRDGESHLTTRVAGTRGYLAPEYALYGQLTEKSDVYSFGVLVLEVMTGRRALDMAAAAVPGSAVLVTDWAWALVRAGRAEHALDPPLLAIGSSSGGSGAGNPKGIMVRFVLVGILCAHAMVALRPTIADALRMLEGDVEVPDVPDRPTPLGFHGLIYGDGSRADTFAASPALSGPCLDAGDMLR</sequence>
<keyword evidence="8" id="KW-0418">Kinase</keyword>
<dbReference type="GO" id="GO:0005524">
    <property type="term" value="F:ATP binding"/>
    <property type="evidence" value="ECO:0007669"/>
    <property type="project" value="UniProtKB-UniRule"/>
</dbReference>
<dbReference type="Pfam" id="PF19160">
    <property type="entry name" value="SPARK"/>
    <property type="match status" value="1"/>
</dbReference>
<evidence type="ECO:0000256" key="14">
    <source>
        <dbReference type="ARBA" id="ARBA00047899"/>
    </source>
</evidence>
<dbReference type="Gene3D" id="3.30.200.20">
    <property type="entry name" value="Phosphorylase Kinase, domain 1"/>
    <property type="match status" value="1"/>
</dbReference>
<proteinExistence type="predicted"/>
<evidence type="ECO:0000256" key="10">
    <source>
        <dbReference type="ARBA" id="ARBA00022989"/>
    </source>
</evidence>
<organism evidence="21">
    <name type="scientific">Ananas comosus var. bracteatus</name>
    <name type="common">red pineapple</name>
    <dbReference type="NCBI Taxonomy" id="296719"/>
    <lineage>
        <taxon>Eukaryota</taxon>
        <taxon>Viridiplantae</taxon>
        <taxon>Streptophyta</taxon>
        <taxon>Embryophyta</taxon>
        <taxon>Tracheophyta</taxon>
        <taxon>Spermatophyta</taxon>
        <taxon>Magnoliopsida</taxon>
        <taxon>Liliopsida</taxon>
        <taxon>Poales</taxon>
        <taxon>Bromeliaceae</taxon>
        <taxon>Bromelioideae</taxon>
        <taxon>Ananas</taxon>
    </lineage>
</organism>
<comment type="catalytic activity">
    <reaction evidence="14">
        <text>L-threonyl-[protein] + ATP = O-phospho-L-threonyl-[protein] + ADP + H(+)</text>
        <dbReference type="Rhea" id="RHEA:46608"/>
        <dbReference type="Rhea" id="RHEA-COMP:11060"/>
        <dbReference type="Rhea" id="RHEA-COMP:11605"/>
        <dbReference type="ChEBI" id="CHEBI:15378"/>
        <dbReference type="ChEBI" id="CHEBI:30013"/>
        <dbReference type="ChEBI" id="CHEBI:30616"/>
        <dbReference type="ChEBI" id="CHEBI:61977"/>
        <dbReference type="ChEBI" id="CHEBI:456216"/>
        <dbReference type="EC" id="2.7.11.1"/>
    </reaction>
</comment>